<name>A0A7W6K4S1_9HYPH</name>
<evidence type="ECO:0000256" key="1">
    <source>
        <dbReference type="ARBA" id="ARBA00009387"/>
    </source>
</evidence>
<evidence type="ECO:0000313" key="3">
    <source>
        <dbReference type="EMBL" id="MBB4105115.1"/>
    </source>
</evidence>
<dbReference type="InterPro" id="IPR008258">
    <property type="entry name" value="Transglycosylase_SLT_dom_1"/>
</dbReference>
<dbReference type="InterPro" id="IPR023346">
    <property type="entry name" value="Lysozyme-like_dom_sf"/>
</dbReference>
<comment type="similarity">
    <text evidence="1">Belongs to the virb1 family.</text>
</comment>
<keyword evidence="4" id="KW-1185">Reference proteome</keyword>
<feature type="domain" description="Transglycosylase SLT" evidence="2">
    <location>
        <begin position="247"/>
        <end position="342"/>
    </location>
</feature>
<accession>A0A7W6K4S1</accession>
<comment type="caution">
    <text evidence="3">The sequence shown here is derived from an EMBL/GenBank/DDBJ whole genome shotgun (WGS) entry which is preliminary data.</text>
</comment>
<dbReference type="Proteomes" id="UP000584824">
    <property type="component" value="Unassembled WGS sequence"/>
</dbReference>
<sequence length="357" mass="36932">MTGKTAKRKSPQVHLALMVSFCAILTGCETTGQQASSSSKSPRQISGQPQLAAPGAAVAMIQLPATPAETLYPVTVAYQPAVDPVLAAEAVDPAQVPGAVPVPRPSPIALAQAQAAQAGAAVAALQPPAGTAVPGQPNTGIPAEQAQAMAASTIPASPLATKGARPGTPVTVASAAGIPTSVMLNDQSAPIQAAVPRPRPVAALGYAAPGVQNAALAAIDGNASSLSNSASIRMDPTGADRDRIDDLIARYSAEYGVPEKLVHRVVHRESRYNPAAHNRRGPYFGLMQISYPTAKSMGYQGPASGLLDAETNLRYAIKYLRGAYLVADTNHDNAVRLYARGYYFDAKRKGMLNVLEK</sequence>
<evidence type="ECO:0000313" key="4">
    <source>
        <dbReference type="Proteomes" id="UP000584824"/>
    </source>
</evidence>
<dbReference type="PROSITE" id="PS51257">
    <property type="entry name" value="PROKAR_LIPOPROTEIN"/>
    <property type="match status" value="1"/>
</dbReference>
<dbReference type="AlphaFoldDB" id="A0A7W6K4S1"/>
<dbReference type="SUPFAM" id="SSF53955">
    <property type="entry name" value="Lysozyme-like"/>
    <property type="match status" value="1"/>
</dbReference>
<dbReference type="RefSeq" id="WP_237358983.1">
    <property type="nucleotide sequence ID" value="NZ_JACIDU010000017.1"/>
</dbReference>
<gene>
    <name evidence="3" type="ORF">GGQ66_003698</name>
</gene>
<proteinExistence type="inferred from homology"/>
<evidence type="ECO:0000259" key="2">
    <source>
        <dbReference type="Pfam" id="PF01464"/>
    </source>
</evidence>
<reference evidence="3 4" key="1">
    <citation type="submission" date="2020-08" db="EMBL/GenBank/DDBJ databases">
        <title>Genomic Encyclopedia of Type Strains, Phase IV (KMG-IV): sequencing the most valuable type-strain genomes for metagenomic binning, comparative biology and taxonomic classification.</title>
        <authorList>
            <person name="Goeker M."/>
        </authorList>
    </citation>
    <scope>NUCLEOTIDE SEQUENCE [LARGE SCALE GENOMIC DNA]</scope>
    <source>
        <strain evidence="3 4">DSM 26385</strain>
    </source>
</reference>
<dbReference type="Gene3D" id="1.10.530.10">
    <property type="match status" value="1"/>
</dbReference>
<protein>
    <submittedName>
        <fullName evidence="3">Soluble lytic murein transglycosylase-like protein</fullName>
    </submittedName>
</protein>
<organism evidence="3 4">
    <name type="scientific">Allorhizobium borbori</name>
    <dbReference type="NCBI Taxonomy" id="485907"/>
    <lineage>
        <taxon>Bacteria</taxon>
        <taxon>Pseudomonadati</taxon>
        <taxon>Pseudomonadota</taxon>
        <taxon>Alphaproteobacteria</taxon>
        <taxon>Hyphomicrobiales</taxon>
        <taxon>Rhizobiaceae</taxon>
        <taxon>Rhizobium/Agrobacterium group</taxon>
        <taxon>Allorhizobium</taxon>
    </lineage>
</organism>
<dbReference type="EMBL" id="JACIDU010000017">
    <property type="protein sequence ID" value="MBB4105115.1"/>
    <property type="molecule type" value="Genomic_DNA"/>
</dbReference>
<dbReference type="Pfam" id="PF01464">
    <property type="entry name" value="SLT"/>
    <property type="match status" value="1"/>
</dbReference>